<reference evidence="2" key="1">
    <citation type="journal article" date="2021" name="Genome Biol. Evol.">
        <title>The assembled and annotated genome of the fairy-ring fungus Marasmius oreades.</title>
        <authorList>
            <person name="Hiltunen M."/>
            <person name="Ament-Velasquez S.L."/>
            <person name="Johannesson H."/>
        </authorList>
    </citation>
    <scope>NUCLEOTIDE SEQUENCE</scope>
    <source>
        <strain evidence="2">03SP1</strain>
    </source>
</reference>
<protein>
    <submittedName>
        <fullName evidence="2">Uncharacterized protein</fullName>
    </submittedName>
</protein>
<name>A0A9P7V1P9_9AGAR</name>
<dbReference type="GeneID" id="66069648"/>
<sequence length="873" mass="95741">MARNAKKVQAAGTPITRYFTRKQTQSSSVNSDTPMQTSPHPSPSSERLNCESPSTSSHASSKKRKAVGLSDLDVDNSESSQRVNRSTSTRAAPLTPLSPRENLLHHPTSVRFRNLKKQRLSLPDAVAGDEIVPGSESDEVEIPARKTSSAQVNTALDEPTETEQDFEDEDVVSMDIDNHSPLFTPQSTSYSLFGTEPDTPYSFGSPSMQPLTPPSSSPAPERMASTLDSEAKTRQLIEEIRAKARAKVMSSPEPIAELPSPSDSGEDDDFPDLPVLVGSNKGKEKAKEIPELPFSKSNPTVAGSSKYNLRQLARKPVTKEVVPFKEFKRSKIKPINPLLALLKEKSKADSAGKGTDAFTSAEHAVAGKRELRDEMDGEEDADDEMEDWMGDEKMAWQAIQEQVDRYGSEDDRGGYNVDIDLDENDAERLFSQDAERGKAVAAILASDKKTREFDHRLVKRVGHPLWVAKVEDAMDVDSRSDFKNADRTPILQSFKAALQEQDTSFACLLLQSGAMNRIDLAVNVDVMSCICDLALTPRHTGLMQAAFYFVRTCWSDTSPSKPFFPFQSMVNIMARLGANVGTFGWMSSVLPIQVTKDERENSLMRLIQLCTLAGSSGKIQSGDAPEVLVALCAISLDPATSSELRTDILVAAHAICSSLVVGPIVANDLESKICSRSLKFISTLTPINRAHAVSIFSAGDGRTLRIARWLSHCLLLERTTVSESEYCNLPQLEPLLLCLAPSGSTSNLFKIHPETDYGDLGFHTEILSTALSDIPRYVAEELLAAAQAKAARLESQVSPSKIEKPTPPIQRAMNCVELLHSNIIDTRGAHLDRSRTKAILKNLSMRLYYQRSAALKSGGAKPKNIKQYFSKRA</sequence>
<comment type="caution">
    <text evidence="2">The sequence shown here is derived from an EMBL/GenBank/DDBJ whole genome shotgun (WGS) entry which is preliminary data.</text>
</comment>
<feature type="compositionally biased region" description="Basic and acidic residues" evidence="1">
    <location>
        <begin position="281"/>
        <end position="290"/>
    </location>
</feature>
<evidence type="ECO:0000313" key="2">
    <source>
        <dbReference type="EMBL" id="KAG7098656.1"/>
    </source>
</evidence>
<feature type="compositionally biased region" description="Polar residues" evidence="1">
    <location>
        <begin position="181"/>
        <end position="192"/>
    </location>
</feature>
<dbReference type="OrthoDB" id="5599613at2759"/>
<feature type="region of interest" description="Disordered" evidence="1">
    <location>
        <begin position="1"/>
        <end position="106"/>
    </location>
</feature>
<evidence type="ECO:0000256" key="1">
    <source>
        <dbReference type="SAM" id="MobiDB-lite"/>
    </source>
</evidence>
<dbReference type="RefSeq" id="XP_043015126.1">
    <property type="nucleotide sequence ID" value="XM_043146424.1"/>
</dbReference>
<feature type="region of interest" description="Disordered" evidence="1">
    <location>
        <begin position="126"/>
        <end position="230"/>
    </location>
</feature>
<dbReference type="EMBL" id="CM032181">
    <property type="protein sequence ID" value="KAG7098656.1"/>
    <property type="molecule type" value="Genomic_DNA"/>
</dbReference>
<proteinExistence type="predicted"/>
<keyword evidence="3" id="KW-1185">Reference proteome</keyword>
<dbReference type="KEGG" id="more:E1B28_000572"/>
<organism evidence="2 3">
    <name type="scientific">Marasmius oreades</name>
    <name type="common">fairy-ring Marasmius</name>
    <dbReference type="NCBI Taxonomy" id="181124"/>
    <lineage>
        <taxon>Eukaryota</taxon>
        <taxon>Fungi</taxon>
        <taxon>Dikarya</taxon>
        <taxon>Basidiomycota</taxon>
        <taxon>Agaricomycotina</taxon>
        <taxon>Agaricomycetes</taxon>
        <taxon>Agaricomycetidae</taxon>
        <taxon>Agaricales</taxon>
        <taxon>Marasmiineae</taxon>
        <taxon>Marasmiaceae</taxon>
        <taxon>Marasmius</taxon>
    </lineage>
</organism>
<feature type="region of interest" description="Disordered" evidence="1">
    <location>
        <begin position="244"/>
        <end position="302"/>
    </location>
</feature>
<dbReference type="Proteomes" id="UP001049176">
    <property type="component" value="Chromosome 1"/>
</dbReference>
<dbReference type="AlphaFoldDB" id="A0A9P7V1P9"/>
<feature type="compositionally biased region" description="Polar residues" evidence="1">
    <location>
        <begin position="21"/>
        <end position="47"/>
    </location>
</feature>
<feature type="compositionally biased region" description="Polar residues" evidence="1">
    <location>
        <begin position="77"/>
        <end position="90"/>
    </location>
</feature>
<gene>
    <name evidence="2" type="ORF">E1B28_000572</name>
</gene>
<feature type="compositionally biased region" description="Acidic residues" evidence="1">
    <location>
        <begin position="158"/>
        <end position="172"/>
    </location>
</feature>
<evidence type="ECO:0000313" key="3">
    <source>
        <dbReference type="Proteomes" id="UP001049176"/>
    </source>
</evidence>
<accession>A0A9P7V1P9</accession>